<dbReference type="InParanoid" id="A8Q8J1"/>
<dbReference type="EMBL" id="AAYY01000011">
    <property type="protein sequence ID" value="EDP42522.1"/>
    <property type="molecule type" value="Genomic_DNA"/>
</dbReference>
<proteinExistence type="predicted"/>
<comment type="caution">
    <text evidence="2">The sequence shown here is derived from an EMBL/GenBank/DDBJ whole genome shotgun (WGS) entry which is preliminary data.</text>
</comment>
<dbReference type="GeneID" id="5854042"/>
<dbReference type="AlphaFoldDB" id="A8Q8J1"/>
<dbReference type="SUPFAM" id="SSF81901">
    <property type="entry name" value="HCP-like"/>
    <property type="match status" value="1"/>
</dbReference>
<dbReference type="KEGG" id="mgl:MGL_3280"/>
<dbReference type="RefSeq" id="XP_001729736.1">
    <property type="nucleotide sequence ID" value="XM_001729684.1"/>
</dbReference>
<dbReference type="OrthoDB" id="27934at2759"/>
<dbReference type="Gene3D" id="1.25.40.10">
    <property type="entry name" value="Tetratricopeptide repeat domain"/>
    <property type="match status" value="1"/>
</dbReference>
<reference evidence="2 3" key="1">
    <citation type="journal article" date="2007" name="Proc. Natl. Acad. Sci. U.S.A.">
        <title>Dandruff-associated Malassezia genomes reveal convergent and divergent virulence traits shared with plant and human fungal pathogens.</title>
        <authorList>
            <person name="Xu J."/>
            <person name="Saunders C.W."/>
            <person name="Hu P."/>
            <person name="Grant R.A."/>
            <person name="Boekhout T."/>
            <person name="Kuramae E.E."/>
            <person name="Kronstad J.W."/>
            <person name="Deangelis Y.M."/>
            <person name="Reeder N.L."/>
            <person name="Johnstone K.R."/>
            <person name="Leland M."/>
            <person name="Fieno A.M."/>
            <person name="Begley W.M."/>
            <person name="Sun Y."/>
            <person name="Lacey M.P."/>
            <person name="Chaudhary T."/>
            <person name="Keough T."/>
            <person name="Chu L."/>
            <person name="Sears R."/>
            <person name="Yuan B."/>
            <person name="Dawson T.L.Jr."/>
        </authorList>
    </citation>
    <scope>NUCLEOTIDE SEQUENCE [LARGE SCALE GENOMIC DNA]</scope>
    <source>
        <strain evidence="3">ATCC MYA-4612 / CBS 7966</strain>
    </source>
</reference>
<keyword evidence="1" id="KW-0812">Transmembrane</keyword>
<dbReference type="Proteomes" id="UP000008837">
    <property type="component" value="Unassembled WGS sequence"/>
</dbReference>
<accession>A8Q8J1</accession>
<keyword evidence="1" id="KW-1133">Transmembrane helix</keyword>
<name>A8Q8J1_MALGO</name>
<dbReference type="InterPro" id="IPR011990">
    <property type="entry name" value="TPR-like_helical_dom_sf"/>
</dbReference>
<sequence length="291" mass="32716">MPSSFAMTSSKFEMLYWEAGLEADQLYQSHDTAVCRATASAFQAFVHRGDWADPIYHRGEAAFDRGDLSTAMHAWSMAAVAGIEEAQDNMAQIFDQFTTWAHKPEKRSTDALALTYWAQSALQGSTLARSKICDYILFGLVPGSHAQAARCYRSQVDGSSDLTNKWRLARLYEDGADGFERDFPLAKRLYDVILMHHDMLKLTVSLVLFRLHVKAFWAMLSGDITAQRLFTSYLPTFSLIPTVHFSADLIFDMVLFLVGAGGLVALLLMRRHMQGRMAEADQAFQRARALH</sequence>
<dbReference type="STRING" id="425265.A8Q8J1"/>
<evidence type="ECO:0000256" key="1">
    <source>
        <dbReference type="SAM" id="Phobius"/>
    </source>
</evidence>
<dbReference type="VEuPathDB" id="FungiDB:MGL_3280"/>
<feature type="transmembrane region" description="Helical" evidence="1">
    <location>
        <begin position="249"/>
        <end position="269"/>
    </location>
</feature>
<organism evidence="2 3">
    <name type="scientific">Malassezia globosa (strain ATCC MYA-4612 / CBS 7966)</name>
    <name type="common">Dandruff-associated fungus</name>
    <dbReference type="NCBI Taxonomy" id="425265"/>
    <lineage>
        <taxon>Eukaryota</taxon>
        <taxon>Fungi</taxon>
        <taxon>Dikarya</taxon>
        <taxon>Basidiomycota</taxon>
        <taxon>Ustilaginomycotina</taxon>
        <taxon>Malasseziomycetes</taxon>
        <taxon>Malasseziales</taxon>
        <taxon>Malasseziaceae</taxon>
        <taxon>Malassezia</taxon>
    </lineage>
</organism>
<keyword evidence="1" id="KW-0472">Membrane</keyword>
<evidence type="ECO:0000313" key="2">
    <source>
        <dbReference type="EMBL" id="EDP42522.1"/>
    </source>
</evidence>
<keyword evidence="3" id="KW-1185">Reference proteome</keyword>
<protein>
    <submittedName>
        <fullName evidence="2">Uncharacterized protein</fullName>
    </submittedName>
</protein>
<evidence type="ECO:0000313" key="3">
    <source>
        <dbReference type="Proteomes" id="UP000008837"/>
    </source>
</evidence>
<gene>
    <name evidence="2" type="ORF">MGL_3280</name>
</gene>